<dbReference type="EMBL" id="JAKELL010000048">
    <property type="protein sequence ID" value="KAH8987246.1"/>
    <property type="molecule type" value="Genomic_DNA"/>
</dbReference>
<dbReference type="Proteomes" id="UP001201163">
    <property type="component" value="Unassembled WGS sequence"/>
</dbReference>
<sequence>MNWKGAGRQFSEIVQCCQREWCQYTRRLELGRRDEKTLGKSGGRASGVRAAEPTTVFNQCRLEAHFNFYPGVLTIDPDQTRLAHFCAAHSLQYQPFAQGYGHGLQSSNARGPRRSAISGVESTVSGTVGEAVPQRYHGVSLILLTIGGAKMRAAAFPVSVSNGVDWYQASLNLALSNSYGSTPKDTQPQQASPTSRTQQIASQILHLP</sequence>
<name>A0AAD4QBC4_9AGAM</name>
<evidence type="ECO:0000313" key="2">
    <source>
        <dbReference type="EMBL" id="KAH8987246.1"/>
    </source>
</evidence>
<feature type="compositionally biased region" description="Polar residues" evidence="1">
    <location>
        <begin position="178"/>
        <end position="202"/>
    </location>
</feature>
<reference evidence="2" key="1">
    <citation type="submission" date="2022-01" db="EMBL/GenBank/DDBJ databases">
        <title>Comparative genomics reveals a dynamic genome evolution in the ectomycorrhizal milk-cap (Lactarius) mushrooms.</title>
        <authorList>
            <consortium name="DOE Joint Genome Institute"/>
            <person name="Lebreton A."/>
            <person name="Tang N."/>
            <person name="Kuo A."/>
            <person name="LaButti K."/>
            <person name="Drula E."/>
            <person name="Barry K."/>
            <person name="Clum A."/>
            <person name="Lipzen A."/>
            <person name="Mousain D."/>
            <person name="Ng V."/>
            <person name="Wang R."/>
            <person name="Wang X."/>
            <person name="Dai Y."/>
            <person name="Henrissat B."/>
            <person name="Grigoriev I.V."/>
            <person name="Guerin-Laguette A."/>
            <person name="Yu F."/>
            <person name="Martin F.M."/>
        </authorList>
    </citation>
    <scope>NUCLEOTIDE SEQUENCE</scope>
    <source>
        <strain evidence="2">QP</strain>
    </source>
</reference>
<organism evidence="2 3">
    <name type="scientific">Lactarius akahatsu</name>
    <dbReference type="NCBI Taxonomy" id="416441"/>
    <lineage>
        <taxon>Eukaryota</taxon>
        <taxon>Fungi</taxon>
        <taxon>Dikarya</taxon>
        <taxon>Basidiomycota</taxon>
        <taxon>Agaricomycotina</taxon>
        <taxon>Agaricomycetes</taxon>
        <taxon>Russulales</taxon>
        <taxon>Russulaceae</taxon>
        <taxon>Lactarius</taxon>
    </lineage>
</organism>
<gene>
    <name evidence="2" type="ORF">EDB92DRAFT_1817936</name>
</gene>
<protein>
    <submittedName>
        <fullName evidence="2">Uncharacterized protein</fullName>
    </submittedName>
</protein>
<evidence type="ECO:0000313" key="3">
    <source>
        <dbReference type="Proteomes" id="UP001201163"/>
    </source>
</evidence>
<dbReference type="AlphaFoldDB" id="A0AAD4QBC4"/>
<feature type="region of interest" description="Disordered" evidence="1">
    <location>
        <begin position="178"/>
        <end position="208"/>
    </location>
</feature>
<keyword evidence="3" id="KW-1185">Reference proteome</keyword>
<accession>A0AAD4QBC4</accession>
<comment type="caution">
    <text evidence="2">The sequence shown here is derived from an EMBL/GenBank/DDBJ whole genome shotgun (WGS) entry which is preliminary data.</text>
</comment>
<proteinExistence type="predicted"/>
<evidence type="ECO:0000256" key="1">
    <source>
        <dbReference type="SAM" id="MobiDB-lite"/>
    </source>
</evidence>